<dbReference type="GO" id="GO:0003677">
    <property type="term" value="F:DNA binding"/>
    <property type="evidence" value="ECO:0007669"/>
    <property type="project" value="InterPro"/>
</dbReference>
<protein>
    <submittedName>
        <fullName evidence="2">Uncharacterized protein</fullName>
    </submittedName>
</protein>
<reference evidence="3" key="1">
    <citation type="submission" date="2006-02" db="EMBL/GenBank/DDBJ databases">
        <title>Complete sequence of plasmid 1 of Rhodoferax ferrireducens DSM 15236.</title>
        <authorList>
            <person name="Copeland A."/>
            <person name="Lucas S."/>
            <person name="Lapidus A."/>
            <person name="Barry K."/>
            <person name="Detter J.C."/>
            <person name="Glavina del Rio T."/>
            <person name="Hammon N."/>
            <person name="Israni S."/>
            <person name="Pitluck S."/>
            <person name="Brettin T."/>
            <person name="Bruce D."/>
            <person name="Han C."/>
            <person name="Tapia R."/>
            <person name="Gilna P."/>
            <person name="Kiss H."/>
            <person name="Schmutz J."/>
            <person name="Larimer F."/>
            <person name="Land M."/>
            <person name="Kyrpides N."/>
            <person name="Ivanova N."/>
            <person name="Richardson P."/>
        </authorList>
    </citation>
    <scope>NUCLEOTIDE SEQUENCE [LARGE SCALE GENOMIC DNA]</scope>
    <source>
        <strain evidence="3">ATCC BAA-621 / DSM 15236 / T118</strain>
        <plasmid evidence="3">Plasmid pDSM15236</plasmid>
    </source>
</reference>
<sequence length="534" mass="60526">MNQNVHESPSKGHAATKGMMLSLFEKDQLPAVTRTRAKPEQSHAQSRISPVVGGVRVTSINPALTVMPGQVRLDSLNDENWPKQLSEFLYAYGRSRCNNFQTKVSEETLRNRTDILFSSIRLLMEDKQLRHVKTLAQVKPRLMPRLFELWTAKGISKRAQINYFTNMRWFWRICGMEIGAIANFSKEADEFKINRNAETDRSWKGNGVDFEVVYQKLHELDPVGARLARAMKQYGLRLKESLRLEPHLADGIDRLLITKGAKTGRPRQLMFDVFEDENFRRVLDELKAEVPPECHLAWTNRTLKQAKDRMYYLARQLGLKKNGSLKVTFHGLRHDFAIDQLEELTGQTAPVRGGIVINYRALSAARLKVTQALGHNRLKVTGAYYGSFLSLEREQMRSVTRSWDRIEPVMKDVGQLIEGSGAGNLFWIGGRSQGSKSEAAPYEFVFPPGTDDAIVLRLAPQICELVQGATGVDCIVHNWKSMPSMKQALWETDGTPIFQGVGPLEYMKAMLEQQKAARMKGGVRYESAKEAELV</sequence>
<dbReference type="InterPro" id="IPR013762">
    <property type="entry name" value="Integrase-like_cat_sf"/>
</dbReference>
<dbReference type="OrthoDB" id="5394387at2"/>
<dbReference type="Proteomes" id="UP000008332">
    <property type="component" value="Plasmid unnamed1"/>
</dbReference>
<dbReference type="AlphaFoldDB" id="Q21PX4"/>
<keyword evidence="2" id="KW-0614">Plasmid</keyword>
<dbReference type="EMBL" id="CP000268">
    <property type="protein sequence ID" value="ABD72171.1"/>
    <property type="molecule type" value="Genomic_DNA"/>
</dbReference>
<organism evidence="2 3">
    <name type="scientific">Albidiferax ferrireducens (strain ATCC BAA-621 / DSM 15236 / T118)</name>
    <name type="common">Rhodoferax ferrireducens</name>
    <dbReference type="NCBI Taxonomy" id="338969"/>
    <lineage>
        <taxon>Bacteria</taxon>
        <taxon>Pseudomonadati</taxon>
        <taxon>Pseudomonadota</taxon>
        <taxon>Betaproteobacteria</taxon>
        <taxon>Burkholderiales</taxon>
        <taxon>Comamonadaceae</taxon>
        <taxon>Rhodoferax</taxon>
    </lineage>
</organism>
<dbReference type="eggNOG" id="COG0582">
    <property type="taxonomic scope" value="Bacteria"/>
</dbReference>
<dbReference type="InterPro" id="IPR011010">
    <property type="entry name" value="DNA_brk_join_enz"/>
</dbReference>
<dbReference type="RefSeq" id="WP_011458568.1">
    <property type="nucleotide sequence ID" value="NC_007901.1"/>
</dbReference>
<accession>Q21PX4</accession>
<gene>
    <name evidence="2" type="ordered locus">Rfer_4486</name>
</gene>
<dbReference type="HOGENOM" id="CLU_509834_0_0_4"/>
<evidence type="ECO:0000313" key="3">
    <source>
        <dbReference type="Proteomes" id="UP000008332"/>
    </source>
</evidence>
<keyword evidence="3" id="KW-1185">Reference proteome</keyword>
<geneLocation type="plasmid" evidence="3">
    <name>pDSM15236</name>
</geneLocation>
<proteinExistence type="predicted"/>
<dbReference type="Gene3D" id="1.10.443.10">
    <property type="entry name" value="Intergrase catalytic core"/>
    <property type="match status" value="1"/>
</dbReference>
<dbReference type="GO" id="GO:0015074">
    <property type="term" value="P:DNA integration"/>
    <property type="evidence" value="ECO:0007669"/>
    <property type="project" value="InterPro"/>
</dbReference>
<name>Q21PX4_ALBFT</name>
<dbReference type="GO" id="GO:0006310">
    <property type="term" value="P:DNA recombination"/>
    <property type="evidence" value="ECO:0007669"/>
    <property type="project" value="UniProtKB-KW"/>
</dbReference>
<evidence type="ECO:0000313" key="2">
    <source>
        <dbReference type="EMBL" id="ABD72171.1"/>
    </source>
</evidence>
<dbReference type="SUPFAM" id="SSF56349">
    <property type="entry name" value="DNA breaking-rejoining enzymes"/>
    <property type="match status" value="1"/>
</dbReference>
<dbReference type="KEGG" id="rfr:Rfer_4486"/>
<evidence type="ECO:0000256" key="1">
    <source>
        <dbReference type="ARBA" id="ARBA00023172"/>
    </source>
</evidence>
<keyword evidence="1" id="KW-0233">DNA recombination</keyword>